<feature type="domain" description="Peptidase M24" evidence="6">
    <location>
        <begin position="157"/>
        <end position="359"/>
    </location>
</feature>
<dbReference type="SUPFAM" id="SSF53092">
    <property type="entry name" value="Creatinase/prolidase N-terminal domain"/>
    <property type="match status" value="1"/>
</dbReference>
<evidence type="ECO:0000313" key="8">
    <source>
        <dbReference type="EMBL" id="ABW67477.1"/>
    </source>
</evidence>
<sequence length="381" mass="41450">MKGNVLDDLIRERIQRVRRHLAGLESDTLLVLSDENRFYLSGFSGLDGGYNESAGVLLITNDRLVLATDGRYNVQAETEAPLYEVVCYPAGLARILPDLLADLGTRHMGFEAGRMPHADYLRISKALEEKGLKVSFTDAAPVLDRLRVQKEPFEIDAIRRALAFAENAFELFVSYDLAPGMTEKEAAWVLERRMREMGADGLSFSIIAAFGENSALPHAVCGDRVAQPGMPLLFDWGARAGGYCSDTTRSFVLAKADSDYRKVHQAVYDAHMKAVEAIQPGVSAKAVDAAARDHIDRAGFGGKFSHGLGHGVGLAIHEPPRVSAQSEDVLEEGMVVTVEPGIYLPGWGGVRLENMAVVRSHGAELLNRLPLTHTEPGGQPS</sequence>
<dbReference type="AlphaFoldDB" id="A9A0H7"/>
<keyword evidence="9" id="KW-1185">Reference proteome</keyword>
<evidence type="ECO:0000259" key="6">
    <source>
        <dbReference type="Pfam" id="PF00557"/>
    </source>
</evidence>
<evidence type="ECO:0000256" key="5">
    <source>
        <dbReference type="RuleBase" id="RU000590"/>
    </source>
</evidence>
<dbReference type="PROSITE" id="PS00491">
    <property type="entry name" value="PROLINE_PEPTIDASE"/>
    <property type="match status" value="1"/>
</dbReference>
<dbReference type="InterPro" id="IPR050659">
    <property type="entry name" value="Peptidase_M24B"/>
</dbReference>
<comment type="similarity">
    <text evidence="5">Belongs to the peptidase M24B family.</text>
</comment>
<dbReference type="KEGG" id="dol:Dole_1673"/>
<keyword evidence="2 5" id="KW-0479">Metal-binding</keyword>
<feature type="domain" description="Creatinase N-terminal" evidence="7">
    <location>
        <begin position="13"/>
        <end position="148"/>
    </location>
</feature>
<dbReference type="CDD" id="cd01092">
    <property type="entry name" value="APP-like"/>
    <property type="match status" value="1"/>
</dbReference>
<dbReference type="HOGENOM" id="CLU_017266_4_2_7"/>
<organism evidence="8 9">
    <name type="scientific">Desulfosudis oleivorans (strain DSM 6200 / JCM 39069 / Hxd3)</name>
    <name type="common">Desulfococcus oleovorans</name>
    <dbReference type="NCBI Taxonomy" id="96561"/>
    <lineage>
        <taxon>Bacteria</taxon>
        <taxon>Pseudomonadati</taxon>
        <taxon>Thermodesulfobacteriota</taxon>
        <taxon>Desulfobacteria</taxon>
        <taxon>Desulfobacterales</taxon>
        <taxon>Desulfosudaceae</taxon>
        <taxon>Desulfosudis</taxon>
    </lineage>
</organism>
<accession>A9A0H7</accession>
<protein>
    <submittedName>
        <fullName evidence="8">Peptidase M24</fullName>
    </submittedName>
</protein>
<dbReference type="Pfam" id="PF00557">
    <property type="entry name" value="Peptidase_M24"/>
    <property type="match status" value="1"/>
</dbReference>
<gene>
    <name evidence="8" type="ordered locus">Dole_1673</name>
</gene>
<dbReference type="STRING" id="96561.Dole_1673"/>
<keyword evidence="1" id="KW-0645">Protease</keyword>
<keyword evidence="4" id="KW-0482">Metalloprotease</keyword>
<evidence type="ECO:0000259" key="7">
    <source>
        <dbReference type="Pfam" id="PF01321"/>
    </source>
</evidence>
<dbReference type="InterPro" id="IPR036005">
    <property type="entry name" value="Creatinase/aminopeptidase-like"/>
</dbReference>
<dbReference type="Proteomes" id="UP000008561">
    <property type="component" value="Chromosome"/>
</dbReference>
<dbReference type="InterPro" id="IPR029149">
    <property type="entry name" value="Creatin/AminoP/Spt16_N"/>
</dbReference>
<dbReference type="SUPFAM" id="SSF55920">
    <property type="entry name" value="Creatinase/aminopeptidase"/>
    <property type="match status" value="1"/>
</dbReference>
<dbReference type="GO" id="GO:0008237">
    <property type="term" value="F:metallopeptidase activity"/>
    <property type="evidence" value="ECO:0007669"/>
    <property type="project" value="UniProtKB-KW"/>
</dbReference>
<evidence type="ECO:0000256" key="3">
    <source>
        <dbReference type="ARBA" id="ARBA00022801"/>
    </source>
</evidence>
<evidence type="ECO:0000256" key="2">
    <source>
        <dbReference type="ARBA" id="ARBA00022723"/>
    </source>
</evidence>
<dbReference type="InterPro" id="IPR000587">
    <property type="entry name" value="Creatinase_N"/>
</dbReference>
<proteinExistence type="inferred from homology"/>
<name>A9A0H7_DESOH</name>
<dbReference type="InterPro" id="IPR000994">
    <property type="entry name" value="Pept_M24"/>
</dbReference>
<dbReference type="eggNOG" id="COG0006">
    <property type="taxonomic scope" value="Bacteria"/>
</dbReference>
<dbReference type="Pfam" id="PF01321">
    <property type="entry name" value="Creatinase_N"/>
    <property type="match status" value="1"/>
</dbReference>
<keyword evidence="3" id="KW-0378">Hydrolase</keyword>
<dbReference type="Gene3D" id="3.90.230.10">
    <property type="entry name" value="Creatinase/methionine aminopeptidase superfamily"/>
    <property type="match status" value="1"/>
</dbReference>
<dbReference type="GO" id="GO:0046872">
    <property type="term" value="F:metal ion binding"/>
    <property type="evidence" value="ECO:0007669"/>
    <property type="project" value="UniProtKB-KW"/>
</dbReference>
<dbReference type="PANTHER" id="PTHR46112:SF3">
    <property type="entry name" value="AMINOPEPTIDASE YPDF"/>
    <property type="match status" value="1"/>
</dbReference>
<evidence type="ECO:0000256" key="1">
    <source>
        <dbReference type="ARBA" id="ARBA00022670"/>
    </source>
</evidence>
<dbReference type="GO" id="GO:0006508">
    <property type="term" value="P:proteolysis"/>
    <property type="evidence" value="ECO:0007669"/>
    <property type="project" value="UniProtKB-KW"/>
</dbReference>
<dbReference type="InterPro" id="IPR001131">
    <property type="entry name" value="Peptidase_M24B_aminopep-P_CS"/>
</dbReference>
<reference evidence="8 9" key="1">
    <citation type="submission" date="2007-10" db="EMBL/GenBank/DDBJ databases">
        <title>Complete sequence of Desulfococcus oleovorans Hxd3.</title>
        <authorList>
            <consortium name="US DOE Joint Genome Institute"/>
            <person name="Copeland A."/>
            <person name="Lucas S."/>
            <person name="Lapidus A."/>
            <person name="Barry K."/>
            <person name="Glavina del Rio T."/>
            <person name="Dalin E."/>
            <person name="Tice H."/>
            <person name="Pitluck S."/>
            <person name="Kiss H."/>
            <person name="Brettin T."/>
            <person name="Bruce D."/>
            <person name="Detter J.C."/>
            <person name="Han C."/>
            <person name="Schmutz J."/>
            <person name="Larimer F."/>
            <person name="Land M."/>
            <person name="Hauser L."/>
            <person name="Kyrpides N."/>
            <person name="Kim E."/>
            <person name="Wawrik B."/>
            <person name="Richardson P."/>
        </authorList>
    </citation>
    <scope>NUCLEOTIDE SEQUENCE [LARGE SCALE GENOMIC DNA]</scope>
    <source>
        <strain evidence="9">DSM 6200 / JCM 39069 / Hxd3</strain>
    </source>
</reference>
<dbReference type="EMBL" id="CP000859">
    <property type="protein sequence ID" value="ABW67477.1"/>
    <property type="molecule type" value="Genomic_DNA"/>
</dbReference>
<evidence type="ECO:0000256" key="4">
    <source>
        <dbReference type="ARBA" id="ARBA00023049"/>
    </source>
</evidence>
<dbReference type="PANTHER" id="PTHR46112">
    <property type="entry name" value="AMINOPEPTIDASE"/>
    <property type="match status" value="1"/>
</dbReference>
<evidence type="ECO:0000313" key="9">
    <source>
        <dbReference type="Proteomes" id="UP000008561"/>
    </source>
</evidence>
<dbReference type="Gene3D" id="3.40.350.10">
    <property type="entry name" value="Creatinase/prolidase N-terminal domain"/>
    <property type="match status" value="1"/>
</dbReference>